<evidence type="ECO:0000313" key="2">
    <source>
        <dbReference type="EMBL" id="UXX78220.1"/>
    </source>
</evidence>
<dbReference type="RefSeq" id="WP_263049966.1">
    <property type="nucleotide sequence ID" value="NZ_CP106735.1"/>
</dbReference>
<feature type="signal peptide" evidence="1">
    <location>
        <begin position="1"/>
        <end position="20"/>
    </location>
</feature>
<organism evidence="2 3">
    <name type="scientific">Reichenbachiella carrageenanivorans</name>
    <dbReference type="NCBI Taxonomy" id="2979869"/>
    <lineage>
        <taxon>Bacteria</taxon>
        <taxon>Pseudomonadati</taxon>
        <taxon>Bacteroidota</taxon>
        <taxon>Cytophagia</taxon>
        <taxon>Cytophagales</taxon>
        <taxon>Reichenbachiellaceae</taxon>
        <taxon>Reichenbachiella</taxon>
    </lineage>
</organism>
<sequence>MKPIPLLFTLLSLISQILPAQTPSEAEQIAATIQAGPEELRADATVLGYNEKNEIIALRKGTNDLVCLANDPSIAGFKAVCYHSSLADFMTRGRELKAEGKNRKEIEEIRSKEAKAGTLNMPKQPATLHVLYGKEAKYNSTTGLVENAQLRYVVYIPWATQESTGLPLKPMVPGGPWIMFPGTYNAHIMITPPTK</sequence>
<name>A0ABY6CWD6_9BACT</name>
<reference evidence="2" key="1">
    <citation type="submission" date="2022-10" db="EMBL/GenBank/DDBJ databases">
        <title>Comparative genomics and taxonomic characterization of three novel marine species of genus Reichenbachiella exhibiting antioxidant and polysaccharide degradation activities.</title>
        <authorList>
            <person name="Muhammad N."/>
            <person name="Lee Y.-J."/>
            <person name="Ko J."/>
            <person name="Kim S.-G."/>
        </authorList>
    </citation>
    <scope>NUCLEOTIDE SEQUENCE</scope>
    <source>
        <strain evidence="2">Wsw4-B4</strain>
    </source>
</reference>
<evidence type="ECO:0000256" key="1">
    <source>
        <dbReference type="SAM" id="SignalP"/>
    </source>
</evidence>
<dbReference type="Proteomes" id="UP001062165">
    <property type="component" value="Chromosome"/>
</dbReference>
<keyword evidence="1" id="KW-0732">Signal</keyword>
<accession>A0ABY6CWD6</accession>
<evidence type="ECO:0000313" key="3">
    <source>
        <dbReference type="Proteomes" id="UP001062165"/>
    </source>
</evidence>
<protein>
    <submittedName>
        <fullName evidence="2">Uncharacterized protein</fullName>
    </submittedName>
</protein>
<gene>
    <name evidence="2" type="ORF">N7E81_12720</name>
</gene>
<feature type="chain" id="PRO_5045465326" evidence="1">
    <location>
        <begin position="21"/>
        <end position="195"/>
    </location>
</feature>
<proteinExistence type="predicted"/>
<keyword evidence="3" id="KW-1185">Reference proteome</keyword>
<dbReference type="EMBL" id="CP106735">
    <property type="protein sequence ID" value="UXX78220.1"/>
    <property type="molecule type" value="Genomic_DNA"/>
</dbReference>